<feature type="transmembrane region" description="Helical" evidence="1">
    <location>
        <begin position="7"/>
        <end position="33"/>
    </location>
</feature>
<protein>
    <submittedName>
        <fullName evidence="2">Uncharacterized protein</fullName>
    </submittedName>
</protein>
<feature type="transmembrane region" description="Helical" evidence="1">
    <location>
        <begin position="39"/>
        <end position="55"/>
    </location>
</feature>
<accession>A0ABS5CZ32</accession>
<dbReference type="Proteomes" id="UP001195571">
    <property type="component" value="Unassembled WGS sequence"/>
</dbReference>
<name>A0ABS5CZ32_9MOLU</name>
<keyword evidence="3" id="KW-1185">Reference proteome</keyword>
<comment type="caution">
    <text evidence="2">The sequence shown here is derived from an EMBL/GenBank/DDBJ whole genome shotgun (WGS) entry which is preliminary data.</text>
</comment>
<keyword evidence="1" id="KW-0812">Transmembrane</keyword>
<evidence type="ECO:0000256" key="1">
    <source>
        <dbReference type="SAM" id="Phobius"/>
    </source>
</evidence>
<dbReference type="EMBL" id="JACAOD020000018">
    <property type="protein sequence ID" value="MBP5836235.1"/>
    <property type="molecule type" value="Genomic_DNA"/>
</dbReference>
<sequence>MKINPQIILIMLTFTYLGFIITNIMTLCFGFHLGIKANTLISLISDIVFLFYLWLKENKHAKFH</sequence>
<keyword evidence="1" id="KW-0472">Membrane</keyword>
<proteinExistence type="predicted"/>
<evidence type="ECO:0000313" key="3">
    <source>
        <dbReference type="Proteomes" id="UP001195571"/>
    </source>
</evidence>
<organism evidence="2 3">
    <name type="scientific">Candidatus Phytoplasma meliae</name>
    <dbReference type="NCBI Taxonomy" id="1848402"/>
    <lineage>
        <taxon>Bacteria</taxon>
        <taxon>Bacillati</taxon>
        <taxon>Mycoplasmatota</taxon>
        <taxon>Mollicutes</taxon>
        <taxon>Acholeplasmatales</taxon>
        <taxon>Acholeplasmataceae</taxon>
        <taxon>Candidatus Phytoplasma</taxon>
        <taxon>16SrXIII (Mexican periwinkle virescence group)</taxon>
    </lineage>
</organism>
<keyword evidence="1" id="KW-1133">Transmembrane helix</keyword>
<dbReference type="RefSeq" id="WP_203552452.1">
    <property type="nucleotide sequence ID" value="NZ_JACAOD020000018.1"/>
</dbReference>
<reference evidence="2" key="1">
    <citation type="submission" date="2021-04" db="EMBL/GenBank/DDBJ databases">
        <title>Genomic features of Candidatus Phytoplasma meliae isolate ChTYXIII (1SrXIII-G).</title>
        <authorList>
            <person name="Fernandez F.D."/>
            <person name="Conci L.R."/>
        </authorList>
    </citation>
    <scope>NUCLEOTIDE SEQUENCE [LARGE SCALE GENOMIC DNA]</scope>
    <source>
        <strain evidence="2">ChTYXIII-Mo</strain>
    </source>
</reference>
<gene>
    <name evidence="2" type="ORF">CHTY_003270</name>
</gene>
<evidence type="ECO:0000313" key="2">
    <source>
        <dbReference type="EMBL" id="MBP5836235.1"/>
    </source>
</evidence>